<evidence type="ECO:0008006" key="4">
    <source>
        <dbReference type="Google" id="ProtNLM"/>
    </source>
</evidence>
<dbReference type="KEGG" id="uvi:66065466"/>
<sequence length="557" mass="61063">MGSNSEQRMARIHQLEMLRQAALHKTNSITRDEQARLMQLRMLTMRDENSDLREQLGQRDYKMMALTRDTDQLRLDLDHSKQTVRAQEARLKKQDIDMASLKSEIEALNVSMQDSGKVLQEKFALARELDRLKPELEHLQSQLATFQETVAEKNNLRRQLDSVEVELENEKRSRQLLQSTNDDDAAMAELTCRLQDAEKKLAAEKKERQRAEREHERELAATKAENERLEERISSLKEKSRSLAAELKATREQLDDDAASETAVAVKAPSAAGRSAGEKPKKAMALAAAADVGKKRRAPAMSFEEVTIQTPGNDAVARERPAKRRGIEKSAVGEKSAFSVTPFLNRNKSLSGTEESPNMVGVGAEEEPASDAAAAPEPPSPSESEEEAPKPKVSFKSSVSVKSPAKATRRRGRPPKATPLAESTPAKANRAIRSKGTTPKIKSIPEVCVDKSGHDSGAADQENAPVAAARKASALAQPKADEPEAKRKKRKLLGAANTTLFDDDDNDAEAQPKAQPPAAGKRTRARLGGGVRNAFAAPASFSPLKRDRRGVNASFLV</sequence>
<dbReference type="GeneID" id="66065466"/>
<dbReference type="AlphaFoldDB" id="A0A8E5MHZ0"/>
<dbReference type="Proteomes" id="UP000027002">
    <property type="component" value="Chromosome 4"/>
</dbReference>
<keyword evidence="3" id="KW-1185">Reference proteome</keyword>
<dbReference type="OrthoDB" id="20105at2759"/>
<dbReference type="EMBL" id="CP072756">
    <property type="protein sequence ID" value="QUC20447.1"/>
    <property type="molecule type" value="Genomic_DNA"/>
</dbReference>
<protein>
    <recommendedName>
        <fullName evidence="4">Rossmann-fold NAD(P)(+)-binding protein</fullName>
    </recommendedName>
</protein>
<feature type="compositionally biased region" description="Basic and acidic residues" evidence="1">
    <location>
        <begin position="316"/>
        <end position="332"/>
    </location>
</feature>
<evidence type="ECO:0000313" key="2">
    <source>
        <dbReference type="EMBL" id="QUC20447.1"/>
    </source>
</evidence>
<evidence type="ECO:0000256" key="1">
    <source>
        <dbReference type="SAM" id="MobiDB-lite"/>
    </source>
</evidence>
<feature type="compositionally biased region" description="Low complexity" evidence="1">
    <location>
        <begin position="391"/>
        <end position="406"/>
    </location>
</feature>
<proteinExistence type="predicted"/>
<evidence type="ECO:0000313" key="3">
    <source>
        <dbReference type="Proteomes" id="UP000027002"/>
    </source>
</evidence>
<dbReference type="RefSeq" id="XP_042998120.1">
    <property type="nucleotide sequence ID" value="XM_043142186.1"/>
</dbReference>
<feature type="compositionally biased region" description="Low complexity" evidence="1">
    <location>
        <begin position="509"/>
        <end position="519"/>
    </location>
</feature>
<gene>
    <name evidence="2" type="ORF">UV8b_04688</name>
</gene>
<organism evidence="2 3">
    <name type="scientific">Ustilaginoidea virens</name>
    <name type="common">Rice false smut fungus</name>
    <name type="synonym">Villosiclava virens</name>
    <dbReference type="NCBI Taxonomy" id="1159556"/>
    <lineage>
        <taxon>Eukaryota</taxon>
        <taxon>Fungi</taxon>
        <taxon>Dikarya</taxon>
        <taxon>Ascomycota</taxon>
        <taxon>Pezizomycotina</taxon>
        <taxon>Sordariomycetes</taxon>
        <taxon>Hypocreomycetidae</taxon>
        <taxon>Hypocreales</taxon>
        <taxon>Clavicipitaceae</taxon>
        <taxon>Ustilaginoidea</taxon>
    </lineage>
</organism>
<feature type="region of interest" description="Disordered" evidence="1">
    <location>
        <begin position="257"/>
        <end position="281"/>
    </location>
</feature>
<accession>A0A8E5MHZ0</accession>
<feature type="region of interest" description="Disordered" evidence="1">
    <location>
        <begin position="303"/>
        <end position="557"/>
    </location>
</feature>
<name>A0A8E5MHZ0_USTVR</name>
<feature type="compositionally biased region" description="Polar residues" evidence="1">
    <location>
        <begin position="338"/>
        <end position="356"/>
    </location>
</feature>
<reference evidence="2" key="1">
    <citation type="submission" date="2020-03" db="EMBL/GenBank/DDBJ databases">
        <title>A mixture of massive structural variations and highly conserved coding sequences in Ustilaginoidea virens genome.</title>
        <authorList>
            <person name="Zhang K."/>
            <person name="Zhao Z."/>
            <person name="Zhang Z."/>
            <person name="Li Y."/>
            <person name="Hsiang T."/>
            <person name="Sun W."/>
        </authorList>
    </citation>
    <scope>NUCLEOTIDE SEQUENCE</scope>
    <source>
        <strain evidence="2">UV-8b</strain>
    </source>
</reference>
<feature type="region of interest" description="Disordered" evidence="1">
    <location>
        <begin position="203"/>
        <end position="227"/>
    </location>
</feature>